<gene>
    <name evidence="4" type="ORF">TrRE_jg2397</name>
</gene>
<reference evidence="4" key="1">
    <citation type="submission" date="2022-07" db="EMBL/GenBank/DDBJ databases">
        <title>Genome analysis of Parmales, a sister group of diatoms, reveals the evolutionary specialization of diatoms from phago-mixotrophs to photoautotrophs.</title>
        <authorList>
            <person name="Ban H."/>
            <person name="Sato S."/>
            <person name="Yoshikawa S."/>
            <person name="Kazumasa Y."/>
            <person name="Nakamura Y."/>
            <person name="Ichinomiya M."/>
            <person name="Saitoh K."/>
            <person name="Sato N."/>
            <person name="Blanc-Mathieu R."/>
            <person name="Endo H."/>
            <person name="Kuwata A."/>
            <person name="Ogata H."/>
        </authorList>
    </citation>
    <scope>NUCLEOTIDE SEQUENCE</scope>
</reference>
<name>A0A9W6ZWD5_9STRA</name>
<dbReference type="Gene3D" id="2.60.40.150">
    <property type="entry name" value="C2 domain"/>
    <property type="match status" value="1"/>
</dbReference>
<feature type="domain" description="C2" evidence="3">
    <location>
        <begin position="1"/>
        <end position="150"/>
    </location>
</feature>
<evidence type="ECO:0000313" key="5">
    <source>
        <dbReference type="Proteomes" id="UP001165082"/>
    </source>
</evidence>
<dbReference type="Proteomes" id="UP001165082">
    <property type="component" value="Unassembled WGS sequence"/>
</dbReference>
<sequence>MASLVSSSDDSPVVVCVSLLRCKDLPTSDYGVGHLLPEISLLGHVKDAVSNLPGMGEPSSDPYCVFKLVDMDTSEQTPAQKSVVVYENLNPSWVPPQEFHFHCPTFSSIHRKRLLIDVMDFDYLDRDDYLGTVTYNLSKLSATVPDTGVAEDLTLTLVDVKTGSSINSTVSIKVSVLTQSSFASIRTDVVFEYERWTPTGKWGSDYPGHLLPSDPGSWSDENAKVFGMEMKSVEPDIQDGWECKDGWVMVCGGIKTRADGWQFGNSFTGGWSKEAGNLNFCRRRRWERKCKRKKEGGEE</sequence>
<organism evidence="4 5">
    <name type="scientific">Triparma retinervis</name>
    <dbReference type="NCBI Taxonomy" id="2557542"/>
    <lineage>
        <taxon>Eukaryota</taxon>
        <taxon>Sar</taxon>
        <taxon>Stramenopiles</taxon>
        <taxon>Ochrophyta</taxon>
        <taxon>Bolidophyceae</taxon>
        <taxon>Parmales</taxon>
        <taxon>Triparmaceae</taxon>
        <taxon>Triparma</taxon>
    </lineage>
</organism>
<dbReference type="InterPro" id="IPR035892">
    <property type="entry name" value="C2_domain_sf"/>
</dbReference>
<dbReference type="OrthoDB" id="270970at2759"/>
<dbReference type="CDD" id="cd00030">
    <property type="entry name" value="C2"/>
    <property type="match status" value="1"/>
</dbReference>
<dbReference type="InterPro" id="IPR006614">
    <property type="entry name" value="Peroxin/Ferlin"/>
</dbReference>
<dbReference type="SMART" id="SM00239">
    <property type="entry name" value="C2"/>
    <property type="match status" value="1"/>
</dbReference>
<dbReference type="PANTHER" id="PTHR45911">
    <property type="entry name" value="C2 DOMAIN-CONTAINING PROTEIN"/>
    <property type="match status" value="1"/>
</dbReference>
<evidence type="ECO:0000313" key="4">
    <source>
        <dbReference type="EMBL" id="GMH57115.1"/>
    </source>
</evidence>
<dbReference type="Pfam" id="PF00168">
    <property type="entry name" value="C2"/>
    <property type="match status" value="1"/>
</dbReference>
<keyword evidence="5" id="KW-1185">Reference proteome</keyword>
<dbReference type="SUPFAM" id="SSF49562">
    <property type="entry name" value="C2 domain (Calcium/lipid-binding domain, CaLB)"/>
    <property type="match status" value="1"/>
</dbReference>
<evidence type="ECO:0000259" key="3">
    <source>
        <dbReference type="PROSITE" id="PS50004"/>
    </source>
</evidence>
<accession>A0A9W6ZWD5</accession>
<comment type="caution">
    <text evidence="4">The sequence shown here is derived from an EMBL/GenBank/DDBJ whole genome shotgun (WGS) entry which is preliminary data.</text>
</comment>
<dbReference type="PROSITE" id="PS50004">
    <property type="entry name" value="C2"/>
    <property type="match status" value="1"/>
</dbReference>
<dbReference type="SMART" id="SM00694">
    <property type="entry name" value="DysFC"/>
    <property type="match status" value="1"/>
</dbReference>
<dbReference type="GO" id="GO:0016020">
    <property type="term" value="C:membrane"/>
    <property type="evidence" value="ECO:0007669"/>
    <property type="project" value="InterPro"/>
</dbReference>
<protein>
    <recommendedName>
        <fullName evidence="3">C2 domain-containing protein</fullName>
    </recommendedName>
</protein>
<keyword evidence="1" id="KW-0479">Metal-binding</keyword>
<dbReference type="AlphaFoldDB" id="A0A9W6ZWD5"/>
<keyword evidence="2" id="KW-0106">Calcium</keyword>
<evidence type="ECO:0000256" key="1">
    <source>
        <dbReference type="ARBA" id="ARBA00022723"/>
    </source>
</evidence>
<evidence type="ECO:0000256" key="2">
    <source>
        <dbReference type="ARBA" id="ARBA00022837"/>
    </source>
</evidence>
<dbReference type="InterPro" id="IPR000008">
    <property type="entry name" value="C2_dom"/>
</dbReference>
<dbReference type="EMBL" id="BRXZ01002209">
    <property type="protein sequence ID" value="GMH57115.1"/>
    <property type="molecule type" value="Genomic_DNA"/>
</dbReference>
<proteinExistence type="predicted"/>
<dbReference type="GO" id="GO:0046872">
    <property type="term" value="F:metal ion binding"/>
    <property type="evidence" value="ECO:0007669"/>
    <property type="project" value="UniProtKB-KW"/>
</dbReference>